<evidence type="ECO:0000313" key="2">
    <source>
        <dbReference type="EMBL" id="THF75295.1"/>
    </source>
</evidence>
<evidence type="ECO:0000313" key="3">
    <source>
        <dbReference type="Proteomes" id="UP000310334"/>
    </source>
</evidence>
<keyword evidence="1" id="KW-0175">Coiled coil</keyword>
<accession>A0A4S4BM32</accession>
<feature type="coiled-coil region" evidence="1">
    <location>
        <begin position="139"/>
        <end position="177"/>
    </location>
</feature>
<reference evidence="2 3" key="1">
    <citation type="submission" date="2019-04" db="EMBL/GenBank/DDBJ databases">
        <title>Bacillus sediminilitoris sp. nov., isolated from a tidal flat sediment on the East China Sea.</title>
        <authorList>
            <person name="Wei Y."/>
            <person name="Mao H."/>
            <person name="Fang J."/>
        </authorList>
    </citation>
    <scope>NUCLEOTIDE SEQUENCE [LARGE SCALE GENOMIC DNA]</scope>
    <source>
        <strain evidence="2 3">DSL-17</strain>
    </source>
</reference>
<dbReference type="Proteomes" id="UP000310334">
    <property type="component" value="Unassembled WGS sequence"/>
</dbReference>
<name>A0A4S4BM32_9BACI</name>
<keyword evidence="3" id="KW-1185">Reference proteome</keyword>
<evidence type="ECO:0000256" key="1">
    <source>
        <dbReference type="SAM" id="Coils"/>
    </source>
</evidence>
<gene>
    <name evidence="2" type="ORF">E6W99_23935</name>
</gene>
<comment type="caution">
    <text evidence="2">The sequence shown here is derived from an EMBL/GenBank/DDBJ whole genome shotgun (WGS) entry which is preliminary data.</text>
</comment>
<proteinExistence type="predicted"/>
<organism evidence="2 3">
    <name type="scientific">Metabacillus sediminilitoris</name>
    <dbReference type="NCBI Taxonomy" id="2567941"/>
    <lineage>
        <taxon>Bacteria</taxon>
        <taxon>Bacillati</taxon>
        <taxon>Bacillota</taxon>
        <taxon>Bacilli</taxon>
        <taxon>Bacillales</taxon>
        <taxon>Bacillaceae</taxon>
        <taxon>Metabacillus</taxon>
    </lineage>
</organism>
<sequence length="257" mass="30568">MVYIKNDNHPTIYKHPSKITVTSNQDSLRKNYLQEFISQQVEMNKSIKNTTDSMNMLVHETKHEQEKQYQHVIQELEQQEARTTPIIENMSNQDEAYKMLLIRLEKMEEFNHEIINKYENDGVVNQAIIDQLTLQDSAIQRLSLNIEQYDGQHKSLSEQLEDQNKMYEEILTTLELQEAFHKTILERFDHQEALNQKMSRDLDSLRATIHERISYVIEKIEDNYKQVIGYVTNLFSRSGFIKEISVEREKKEKETIK</sequence>
<protein>
    <submittedName>
        <fullName evidence="2">Uncharacterized protein</fullName>
    </submittedName>
</protein>
<dbReference type="OrthoDB" id="2927922at2"/>
<dbReference type="EMBL" id="SSNT01000028">
    <property type="protein sequence ID" value="THF75295.1"/>
    <property type="molecule type" value="Genomic_DNA"/>
</dbReference>
<dbReference type="AlphaFoldDB" id="A0A4S4BM32"/>
<dbReference type="RefSeq" id="WP_136358562.1">
    <property type="nucleotide sequence ID" value="NZ_CP046266.1"/>
</dbReference>